<organism evidence="2">
    <name type="scientific">uncultured Rubrobacteraceae bacterium</name>
    <dbReference type="NCBI Taxonomy" id="349277"/>
    <lineage>
        <taxon>Bacteria</taxon>
        <taxon>Bacillati</taxon>
        <taxon>Actinomycetota</taxon>
        <taxon>Rubrobacteria</taxon>
        <taxon>Rubrobacterales</taxon>
        <taxon>Rubrobacteraceae</taxon>
        <taxon>environmental samples</taxon>
    </lineage>
</organism>
<dbReference type="InterPro" id="IPR000182">
    <property type="entry name" value="GNAT_dom"/>
</dbReference>
<dbReference type="PANTHER" id="PTHR43792:SF1">
    <property type="entry name" value="N-ACETYLTRANSFERASE DOMAIN-CONTAINING PROTEIN"/>
    <property type="match status" value="1"/>
</dbReference>
<protein>
    <recommendedName>
        <fullName evidence="1">N-acetyltransferase domain-containing protein</fullName>
    </recommendedName>
</protein>
<sequence>MNTSRFTMLETERLLLRRLRGSDLVPFLAYRNDPEVARYQDWEGCTEAEARDMIQSLERKEPFAPGEWFQFAVELKGAGILVGDLGFRVGEDGKQAEVGYTLAREHWGEGHASEAVSRLLEHAFKELGLHRVHATVDQENVPSVAVLERLGLRREGSFVENVWFKGRWSSEHLYATLREEWLARR</sequence>
<reference evidence="2" key="1">
    <citation type="submission" date="2020-02" db="EMBL/GenBank/DDBJ databases">
        <authorList>
            <person name="Meier V. D."/>
        </authorList>
    </citation>
    <scope>NUCLEOTIDE SEQUENCE</scope>
    <source>
        <strain evidence="2">AVDCRST_MAG05</strain>
    </source>
</reference>
<dbReference type="EMBL" id="CADCVM010000377">
    <property type="protein sequence ID" value="CAA9517313.1"/>
    <property type="molecule type" value="Genomic_DNA"/>
</dbReference>
<dbReference type="Gene3D" id="3.40.630.30">
    <property type="match status" value="1"/>
</dbReference>
<dbReference type="PANTHER" id="PTHR43792">
    <property type="entry name" value="GNAT FAMILY, PUTATIVE (AFU_ORTHOLOGUE AFUA_3G00765)-RELATED-RELATED"/>
    <property type="match status" value="1"/>
</dbReference>
<dbReference type="GO" id="GO:0016747">
    <property type="term" value="F:acyltransferase activity, transferring groups other than amino-acyl groups"/>
    <property type="evidence" value="ECO:0007669"/>
    <property type="project" value="InterPro"/>
</dbReference>
<accession>A0A6J4TAG5</accession>
<evidence type="ECO:0000259" key="1">
    <source>
        <dbReference type="PROSITE" id="PS51186"/>
    </source>
</evidence>
<dbReference type="InterPro" id="IPR016181">
    <property type="entry name" value="Acyl_CoA_acyltransferase"/>
</dbReference>
<dbReference type="AlphaFoldDB" id="A0A6J4TAG5"/>
<dbReference type="PROSITE" id="PS51186">
    <property type="entry name" value="GNAT"/>
    <property type="match status" value="1"/>
</dbReference>
<evidence type="ECO:0000313" key="2">
    <source>
        <dbReference type="EMBL" id="CAA9517313.1"/>
    </source>
</evidence>
<gene>
    <name evidence="2" type="ORF">AVDCRST_MAG05-3361</name>
</gene>
<name>A0A6J4TAG5_9ACTN</name>
<feature type="domain" description="N-acetyltransferase" evidence="1">
    <location>
        <begin position="14"/>
        <end position="180"/>
    </location>
</feature>
<dbReference type="SUPFAM" id="SSF55729">
    <property type="entry name" value="Acyl-CoA N-acyltransferases (Nat)"/>
    <property type="match status" value="1"/>
</dbReference>
<dbReference type="InterPro" id="IPR051531">
    <property type="entry name" value="N-acetyltransferase"/>
</dbReference>
<proteinExistence type="predicted"/>
<dbReference type="Pfam" id="PF13302">
    <property type="entry name" value="Acetyltransf_3"/>
    <property type="match status" value="1"/>
</dbReference>